<keyword evidence="2" id="KW-1185">Reference proteome</keyword>
<protein>
    <submittedName>
        <fullName evidence="1">Uncharacterized protein</fullName>
    </submittedName>
</protein>
<evidence type="ECO:0000313" key="1">
    <source>
        <dbReference type="EMBL" id="THG00602.1"/>
    </source>
</evidence>
<dbReference type="PANTHER" id="PTHR34569">
    <property type="entry name" value="EXPRESSED PROTEIN"/>
    <property type="match status" value="1"/>
</dbReference>
<organism evidence="1 2">
    <name type="scientific">Camellia sinensis var. sinensis</name>
    <name type="common">China tea</name>
    <dbReference type="NCBI Taxonomy" id="542762"/>
    <lineage>
        <taxon>Eukaryota</taxon>
        <taxon>Viridiplantae</taxon>
        <taxon>Streptophyta</taxon>
        <taxon>Embryophyta</taxon>
        <taxon>Tracheophyta</taxon>
        <taxon>Spermatophyta</taxon>
        <taxon>Magnoliopsida</taxon>
        <taxon>eudicotyledons</taxon>
        <taxon>Gunneridae</taxon>
        <taxon>Pentapetalae</taxon>
        <taxon>asterids</taxon>
        <taxon>Ericales</taxon>
        <taxon>Theaceae</taxon>
        <taxon>Camellia</taxon>
    </lineage>
</organism>
<comment type="caution">
    <text evidence="1">The sequence shown here is derived from an EMBL/GenBank/DDBJ whole genome shotgun (WGS) entry which is preliminary data.</text>
</comment>
<accession>A0A4S4DD85</accession>
<proteinExistence type="predicted"/>
<dbReference type="PANTHER" id="PTHR34569:SF12">
    <property type="entry name" value="TRANSMEMBRANE PROTEIN"/>
    <property type="match status" value="1"/>
</dbReference>
<evidence type="ECO:0000313" key="2">
    <source>
        <dbReference type="Proteomes" id="UP000306102"/>
    </source>
</evidence>
<dbReference type="AlphaFoldDB" id="A0A4S4DD85"/>
<name>A0A4S4DD85_CAMSN</name>
<reference evidence="1 2" key="1">
    <citation type="journal article" date="2018" name="Proc. Natl. Acad. Sci. U.S.A.">
        <title>Draft genome sequence of Camellia sinensis var. sinensis provides insights into the evolution of the tea genome and tea quality.</title>
        <authorList>
            <person name="Wei C."/>
            <person name="Yang H."/>
            <person name="Wang S."/>
            <person name="Zhao J."/>
            <person name="Liu C."/>
            <person name="Gao L."/>
            <person name="Xia E."/>
            <person name="Lu Y."/>
            <person name="Tai Y."/>
            <person name="She G."/>
            <person name="Sun J."/>
            <person name="Cao H."/>
            <person name="Tong W."/>
            <person name="Gao Q."/>
            <person name="Li Y."/>
            <person name="Deng W."/>
            <person name="Jiang X."/>
            <person name="Wang W."/>
            <person name="Chen Q."/>
            <person name="Zhang S."/>
            <person name="Li H."/>
            <person name="Wu J."/>
            <person name="Wang P."/>
            <person name="Li P."/>
            <person name="Shi C."/>
            <person name="Zheng F."/>
            <person name="Jian J."/>
            <person name="Huang B."/>
            <person name="Shan D."/>
            <person name="Shi M."/>
            <person name="Fang C."/>
            <person name="Yue Y."/>
            <person name="Li F."/>
            <person name="Li D."/>
            <person name="Wei S."/>
            <person name="Han B."/>
            <person name="Jiang C."/>
            <person name="Yin Y."/>
            <person name="Xia T."/>
            <person name="Zhang Z."/>
            <person name="Bennetzen J.L."/>
            <person name="Zhao S."/>
            <person name="Wan X."/>
        </authorList>
    </citation>
    <scope>NUCLEOTIDE SEQUENCE [LARGE SCALE GENOMIC DNA]</scope>
    <source>
        <strain evidence="2">cv. Shuchazao</strain>
        <tissue evidence="1">Leaf</tissue>
    </source>
</reference>
<dbReference type="Proteomes" id="UP000306102">
    <property type="component" value="Unassembled WGS sequence"/>
</dbReference>
<gene>
    <name evidence="1" type="ORF">TEA_008270</name>
</gene>
<dbReference type="EMBL" id="SDRB02011632">
    <property type="protein sequence ID" value="THG00602.1"/>
    <property type="molecule type" value="Genomic_DNA"/>
</dbReference>
<sequence>MEETTLIDDVVPLKSEAKSFLIANGINHAHSPIRMSDIEMVTIQSLSYISLKDLLPVSPPLITSPTHYNRRESWREIPIKDPLVQHAAWAYLQPMSTAARQGDRQSWKEKCGGVGWWLFGCFGGFFNDVVWKTVKRITSLEDKRSHQKLTGFLQVGCASNLPATSLPGDLLSDSN</sequence>